<name>A0ABU1BPA7_9BURK</name>
<evidence type="ECO:0000256" key="1">
    <source>
        <dbReference type="ARBA" id="ARBA00002397"/>
    </source>
</evidence>
<organism evidence="5 6">
    <name type="scientific">Keguizhuia sedimenti</name>
    <dbReference type="NCBI Taxonomy" id="3064264"/>
    <lineage>
        <taxon>Bacteria</taxon>
        <taxon>Pseudomonadati</taxon>
        <taxon>Pseudomonadota</taxon>
        <taxon>Betaproteobacteria</taxon>
        <taxon>Burkholderiales</taxon>
        <taxon>Oxalobacteraceae</taxon>
        <taxon>Keguizhuia</taxon>
    </lineage>
</organism>
<reference evidence="5 6" key="1">
    <citation type="submission" date="2023-08" db="EMBL/GenBank/DDBJ databases">
        <title>Oxalobacteraceae gen .nov., isolated from river sludge outside the plant.</title>
        <authorList>
            <person name="Zhao S.Y."/>
        </authorList>
    </citation>
    <scope>NUCLEOTIDE SEQUENCE [LARGE SCALE GENOMIC DNA]</scope>
    <source>
        <strain evidence="5 6">R-40</strain>
    </source>
</reference>
<evidence type="ECO:0000313" key="5">
    <source>
        <dbReference type="EMBL" id="MDQ9170853.1"/>
    </source>
</evidence>
<evidence type="ECO:0000256" key="2">
    <source>
        <dbReference type="ARBA" id="ARBA00007703"/>
    </source>
</evidence>
<sequence length="171" mass="18261">MSLSASGRTAGSTVKRAANPAAHLAQEIEAADRLVALLKQEQEHLIKADIEGLIALTEEKSRTVSHMSELSMMRHRDLASAGLPATDEGMQQWLKGVDQAAPAGRAWSRLLELMRSAKELNRTNGILINTHLSRNQAALDVLQQNSSQGGAFYGPNGQATAKPTGRGLVVG</sequence>
<comment type="caution">
    <text evidence="5">The sequence shown here is derived from an EMBL/GenBank/DDBJ whole genome shotgun (WGS) entry which is preliminary data.</text>
</comment>
<keyword evidence="6" id="KW-1185">Reference proteome</keyword>
<protein>
    <submittedName>
        <fullName evidence="5">Flagellar protein FlgN</fullName>
    </submittedName>
</protein>
<keyword evidence="5" id="KW-0966">Cell projection</keyword>
<gene>
    <name evidence="5" type="ORF">Q8A64_10570</name>
</gene>
<dbReference type="EMBL" id="JAUYVH010000005">
    <property type="protein sequence ID" value="MDQ9170853.1"/>
    <property type="molecule type" value="Genomic_DNA"/>
</dbReference>
<feature type="region of interest" description="Disordered" evidence="4">
    <location>
        <begin position="1"/>
        <end position="20"/>
    </location>
</feature>
<keyword evidence="5" id="KW-0282">Flagellum</keyword>
<dbReference type="Proteomes" id="UP001225596">
    <property type="component" value="Unassembled WGS sequence"/>
</dbReference>
<feature type="region of interest" description="Disordered" evidence="4">
    <location>
        <begin position="152"/>
        <end position="171"/>
    </location>
</feature>
<keyword evidence="5" id="KW-0969">Cilium</keyword>
<comment type="function">
    <text evidence="1">Required for the efficient initiation of filament assembly.</text>
</comment>
<dbReference type="InterPro" id="IPR036679">
    <property type="entry name" value="FlgN-like_sf"/>
</dbReference>
<dbReference type="SUPFAM" id="SSF140566">
    <property type="entry name" value="FlgN-like"/>
    <property type="match status" value="1"/>
</dbReference>
<dbReference type="InterPro" id="IPR007809">
    <property type="entry name" value="FlgN-like"/>
</dbReference>
<proteinExistence type="inferred from homology"/>
<accession>A0ABU1BPA7</accession>
<comment type="similarity">
    <text evidence="2">Belongs to the FlgN family.</text>
</comment>
<dbReference type="Pfam" id="PF05130">
    <property type="entry name" value="FlgN"/>
    <property type="match status" value="1"/>
</dbReference>
<dbReference type="Gene3D" id="1.20.58.300">
    <property type="entry name" value="FlgN-like"/>
    <property type="match status" value="1"/>
</dbReference>
<dbReference type="RefSeq" id="WP_338436787.1">
    <property type="nucleotide sequence ID" value="NZ_JAUYVH010000005.1"/>
</dbReference>
<evidence type="ECO:0000313" key="6">
    <source>
        <dbReference type="Proteomes" id="UP001225596"/>
    </source>
</evidence>
<evidence type="ECO:0000256" key="3">
    <source>
        <dbReference type="ARBA" id="ARBA00022795"/>
    </source>
</evidence>
<evidence type="ECO:0000256" key="4">
    <source>
        <dbReference type="SAM" id="MobiDB-lite"/>
    </source>
</evidence>
<feature type="compositionally biased region" description="Polar residues" evidence="4">
    <location>
        <begin position="1"/>
        <end position="12"/>
    </location>
</feature>
<keyword evidence="3" id="KW-1005">Bacterial flagellum biogenesis</keyword>